<evidence type="ECO:0000256" key="7">
    <source>
        <dbReference type="ARBA" id="ARBA00023027"/>
    </source>
</evidence>
<dbReference type="AlphaFoldDB" id="A0A940DQ45"/>
<dbReference type="GO" id="GO:0006012">
    <property type="term" value="P:galactose metabolic process"/>
    <property type="evidence" value="ECO:0007669"/>
    <property type="project" value="InterPro"/>
</dbReference>
<name>A0A940DQ45_9BACT</name>
<organism evidence="11 12">
    <name type="scientific">Candidatus Cryptobacteroides avicola</name>
    <dbReference type="NCBI Taxonomy" id="2840757"/>
    <lineage>
        <taxon>Bacteria</taxon>
        <taxon>Pseudomonadati</taxon>
        <taxon>Bacteroidota</taxon>
        <taxon>Bacteroidia</taxon>
        <taxon>Bacteroidales</taxon>
        <taxon>Candidatus Cryptobacteroides</taxon>
    </lineage>
</organism>
<dbReference type="NCBIfam" id="TIGR01179">
    <property type="entry name" value="galE"/>
    <property type="match status" value="1"/>
</dbReference>
<proteinExistence type="inferred from homology"/>
<dbReference type="InterPro" id="IPR016040">
    <property type="entry name" value="NAD(P)-bd_dom"/>
</dbReference>
<dbReference type="Pfam" id="PF16363">
    <property type="entry name" value="GDP_Man_Dehyd"/>
    <property type="match status" value="1"/>
</dbReference>
<dbReference type="Gene3D" id="3.90.25.10">
    <property type="entry name" value="UDP-galactose 4-epimerase, domain 1"/>
    <property type="match status" value="1"/>
</dbReference>
<evidence type="ECO:0000259" key="10">
    <source>
        <dbReference type="Pfam" id="PF16363"/>
    </source>
</evidence>
<evidence type="ECO:0000256" key="6">
    <source>
        <dbReference type="ARBA" id="ARBA00018569"/>
    </source>
</evidence>
<reference evidence="11" key="1">
    <citation type="submission" date="2020-10" db="EMBL/GenBank/DDBJ databases">
        <authorList>
            <person name="Gilroy R."/>
        </authorList>
    </citation>
    <scope>NUCLEOTIDE SEQUENCE</scope>
    <source>
        <strain evidence="11">G3-8215</strain>
    </source>
</reference>
<feature type="domain" description="NAD(P)-binding" evidence="10">
    <location>
        <begin position="6"/>
        <end position="343"/>
    </location>
</feature>
<dbReference type="InterPro" id="IPR036291">
    <property type="entry name" value="NAD(P)-bd_dom_sf"/>
</dbReference>
<evidence type="ECO:0000313" key="12">
    <source>
        <dbReference type="Proteomes" id="UP000725002"/>
    </source>
</evidence>
<dbReference type="PANTHER" id="PTHR43725:SF47">
    <property type="entry name" value="UDP-GLUCOSE 4-EPIMERASE"/>
    <property type="match status" value="1"/>
</dbReference>
<dbReference type="GO" id="GO:0005829">
    <property type="term" value="C:cytosol"/>
    <property type="evidence" value="ECO:0007669"/>
    <property type="project" value="TreeGrafter"/>
</dbReference>
<evidence type="ECO:0000256" key="1">
    <source>
        <dbReference type="ARBA" id="ARBA00000083"/>
    </source>
</evidence>
<dbReference type="PRINTS" id="PR01713">
    <property type="entry name" value="NUCEPIMERASE"/>
</dbReference>
<dbReference type="InterPro" id="IPR005886">
    <property type="entry name" value="UDP_G4E"/>
</dbReference>
<evidence type="ECO:0000256" key="5">
    <source>
        <dbReference type="ARBA" id="ARBA00013189"/>
    </source>
</evidence>
<comment type="similarity">
    <text evidence="4 9">Belongs to the NAD(P)-dependent epimerase/dehydratase family.</text>
</comment>
<sequence length="357" mass="39340">MAKRVLVSGGAGYIGSHVTVELIQAGYEVVVADNMSNCDMTCFEGVKKITGRSDIPFEKIDCCDYDSVKKLFSDFRIDAVIHFAAYKAVGESVAEPVKYYKNNLMSFLNILDAAKEHGGCNVLFSSSATVYGETDKLPVTEKSDRQPATSPYGNTKQICEDILRDTVKATAAYGTEVMPGIDRQGPVKGIALRYFNPIGAHPSALIGELPRGVPNNLVPYITQTAAGKRECLSIFGNDYPTPDGTCLRDYIDVVDLAKAHVAAVSRMLDMKMKEDYEIFNIGTGRPVSVLELVTTFEKVNHLKLNYKFAPRRAGDVTAIWADPALAEKELGWKAERSIDQTLESAWKWECHLKETSK</sequence>
<keyword evidence="7 9" id="KW-0520">NAD</keyword>
<comment type="cofactor">
    <cofactor evidence="2 9">
        <name>NAD(+)</name>
        <dbReference type="ChEBI" id="CHEBI:57540"/>
    </cofactor>
</comment>
<dbReference type="CDD" id="cd05247">
    <property type="entry name" value="UDP_G4E_1_SDR_e"/>
    <property type="match status" value="1"/>
</dbReference>
<evidence type="ECO:0000313" key="11">
    <source>
        <dbReference type="EMBL" id="MBO8482645.1"/>
    </source>
</evidence>
<comment type="subunit">
    <text evidence="9">Homodimer.</text>
</comment>
<keyword evidence="9" id="KW-0119">Carbohydrate metabolism</keyword>
<gene>
    <name evidence="11" type="primary">galE</name>
    <name evidence="11" type="ORF">IAB75_00775</name>
</gene>
<comment type="caution">
    <text evidence="11">The sequence shown here is derived from an EMBL/GenBank/DDBJ whole genome shotgun (WGS) entry which is preliminary data.</text>
</comment>
<dbReference type="Gene3D" id="3.40.50.720">
    <property type="entry name" value="NAD(P)-binding Rossmann-like Domain"/>
    <property type="match status" value="1"/>
</dbReference>
<evidence type="ECO:0000256" key="8">
    <source>
        <dbReference type="ARBA" id="ARBA00023235"/>
    </source>
</evidence>
<dbReference type="GO" id="GO:0003978">
    <property type="term" value="F:UDP-glucose 4-epimerase activity"/>
    <property type="evidence" value="ECO:0007669"/>
    <property type="project" value="UniProtKB-UniRule"/>
</dbReference>
<dbReference type="PANTHER" id="PTHR43725">
    <property type="entry name" value="UDP-GLUCOSE 4-EPIMERASE"/>
    <property type="match status" value="1"/>
</dbReference>
<accession>A0A940DQ45</accession>
<protein>
    <recommendedName>
        <fullName evidence="6 9">UDP-glucose 4-epimerase</fullName>
        <ecNumber evidence="5 9">5.1.3.2</ecNumber>
    </recommendedName>
</protein>
<dbReference type="SUPFAM" id="SSF51735">
    <property type="entry name" value="NAD(P)-binding Rossmann-fold domains"/>
    <property type="match status" value="1"/>
</dbReference>
<dbReference type="Proteomes" id="UP000725002">
    <property type="component" value="Unassembled WGS sequence"/>
</dbReference>
<reference evidence="11" key="2">
    <citation type="journal article" date="2021" name="PeerJ">
        <title>Extensive microbial diversity within the chicken gut microbiome revealed by metagenomics and culture.</title>
        <authorList>
            <person name="Gilroy R."/>
            <person name="Ravi A."/>
            <person name="Getino M."/>
            <person name="Pursley I."/>
            <person name="Horton D.L."/>
            <person name="Alikhan N.F."/>
            <person name="Baker D."/>
            <person name="Gharbi K."/>
            <person name="Hall N."/>
            <person name="Watson M."/>
            <person name="Adriaenssens E.M."/>
            <person name="Foster-Nyarko E."/>
            <person name="Jarju S."/>
            <person name="Secka A."/>
            <person name="Antonio M."/>
            <person name="Oren A."/>
            <person name="Chaudhuri R.R."/>
            <person name="La Ragione R."/>
            <person name="Hildebrand F."/>
            <person name="Pallen M.J."/>
        </authorList>
    </citation>
    <scope>NUCLEOTIDE SEQUENCE</scope>
    <source>
        <strain evidence="11">G3-8215</strain>
    </source>
</reference>
<evidence type="ECO:0000256" key="4">
    <source>
        <dbReference type="ARBA" id="ARBA00007637"/>
    </source>
</evidence>
<keyword evidence="8 9" id="KW-0413">Isomerase</keyword>
<comment type="pathway">
    <text evidence="3 9">Carbohydrate metabolism; galactose metabolism.</text>
</comment>
<dbReference type="EMBL" id="JADILV010000006">
    <property type="protein sequence ID" value="MBO8482645.1"/>
    <property type="molecule type" value="Genomic_DNA"/>
</dbReference>
<evidence type="ECO:0000256" key="3">
    <source>
        <dbReference type="ARBA" id="ARBA00004947"/>
    </source>
</evidence>
<comment type="catalytic activity">
    <reaction evidence="1 9">
        <text>UDP-alpha-D-glucose = UDP-alpha-D-galactose</text>
        <dbReference type="Rhea" id="RHEA:22168"/>
        <dbReference type="ChEBI" id="CHEBI:58885"/>
        <dbReference type="ChEBI" id="CHEBI:66914"/>
        <dbReference type="EC" id="5.1.3.2"/>
    </reaction>
</comment>
<evidence type="ECO:0000256" key="9">
    <source>
        <dbReference type="RuleBase" id="RU366046"/>
    </source>
</evidence>
<evidence type="ECO:0000256" key="2">
    <source>
        <dbReference type="ARBA" id="ARBA00001911"/>
    </source>
</evidence>
<dbReference type="EC" id="5.1.3.2" evidence="5 9"/>